<name>A0AAW5E667_9BACI</name>
<sequence>METFLEFLREVLKGIVRAISAYFFQKNILEHKKTTLRRRKQKGGSQRK</sequence>
<evidence type="ECO:0000313" key="2">
    <source>
        <dbReference type="Proteomes" id="UP001431131"/>
    </source>
</evidence>
<accession>A0AAW5E667</accession>
<evidence type="ECO:0000313" key="1">
    <source>
        <dbReference type="EMBL" id="MCH1625105.1"/>
    </source>
</evidence>
<keyword evidence="2" id="KW-1185">Reference proteome</keyword>
<proteinExistence type="predicted"/>
<protein>
    <submittedName>
        <fullName evidence="1">Uncharacterized protein</fullName>
    </submittedName>
</protein>
<dbReference type="AlphaFoldDB" id="A0AAW5E667"/>
<dbReference type="EMBL" id="JAKTTI010000007">
    <property type="protein sequence ID" value="MCH1625105.1"/>
    <property type="molecule type" value="Genomic_DNA"/>
</dbReference>
<organism evidence="1 2">
    <name type="scientific">Fredinandcohnia quinoae</name>
    <dbReference type="NCBI Taxonomy" id="2918902"/>
    <lineage>
        <taxon>Bacteria</taxon>
        <taxon>Bacillati</taxon>
        <taxon>Bacillota</taxon>
        <taxon>Bacilli</taxon>
        <taxon>Bacillales</taxon>
        <taxon>Bacillaceae</taxon>
        <taxon>Fredinandcohnia</taxon>
    </lineage>
</organism>
<gene>
    <name evidence="1" type="ORF">MJG50_07175</name>
</gene>
<comment type="caution">
    <text evidence="1">The sequence shown here is derived from an EMBL/GenBank/DDBJ whole genome shotgun (WGS) entry which is preliminary data.</text>
</comment>
<reference evidence="1" key="1">
    <citation type="submission" date="2022-02" db="EMBL/GenBank/DDBJ databases">
        <title>Fredinandcohnia quinoae sp. nov. isolated from Chenopodium quinoa seeds.</title>
        <authorList>
            <person name="Saati-Santamaria Z."/>
            <person name="Flores-Felix J.D."/>
            <person name="Igual J.M."/>
            <person name="Velazquez E."/>
            <person name="Garcia-Fraile P."/>
            <person name="Martinez-Molina E."/>
        </authorList>
    </citation>
    <scope>NUCLEOTIDE SEQUENCE</scope>
    <source>
        <strain evidence="1">SECRCQ15</strain>
    </source>
</reference>
<dbReference type="Proteomes" id="UP001431131">
    <property type="component" value="Unassembled WGS sequence"/>
</dbReference>
<dbReference type="RefSeq" id="WP_240254081.1">
    <property type="nucleotide sequence ID" value="NZ_JAKTTI010000007.1"/>
</dbReference>